<dbReference type="EMBL" id="SMMG02000006">
    <property type="protein sequence ID" value="KAA3470897.1"/>
    <property type="molecule type" value="Genomic_DNA"/>
</dbReference>
<reference evidence="2" key="1">
    <citation type="journal article" date="2019" name="Plant Biotechnol. J.">
        <title>Genome sequencing of the Australian wild diploid species Gossypium australe highlights disease resistance and delayed gland morphogenesis.</title>
        <authorList>
            <person name="Cai Y."/>
            <person name="Cai X."/>
            <person name="Wang Q."/>
            <person name="Wang P."/>
            <person name="Zhang Y."/>
            <person name="Cai C."/>
            <person name="Xu Y."/>
            <person name="Wang K."/>
            <person name="Zhou Z."/>
            <person name="Wang C."/>
            <person name="Geng S."/>
            <person name="Li B."/>
            <person name="Dong Q."/>
            <person name="Hou Y."/>
            <person name="Wang H."/>
            <person name="Ai P."/>
            <person name="Liu Z."/>
            <person name="Yi F."/>
            <person name="Sun M."/>
            <person name="An G."/>
            <person name="Cheng J."/>
            <person name="Zhang Y."/>
            <person name="Shi Q."/>
            <person name="Xie Y."/>
            <person name="Shi X."/>
            <person name="Chang Y."/>
            <person name="Huang F."/>
            <person name="Chen Y."/>
            <person name="Hong S."/>
            <person name="Mi L."/>
            <person name="Sun Q."/>
            <person name="Zhang L."/>
            <person name="Zhou B."/>
            <person name="Peng R."/>
            <person name="Zhang X."/>
            <person name="Liu F."/>
        </authorList>
    </citation>
    <scope>NUCLEOTIDE SEQUENCE [LARGE SCALE GENOMIC DNA]</scope>
    <source>
        <strain evidence="2">cv. PA1801</strain>
    </source>
</reference>
<evidence type="ECO:0000313" key="1">
    <source>
        <dbReference type="EMBL" id="KAA3470897.1"/>
    </source>
</evidence>
<dbReference type="Proteomes" id="UP000325315">
    <property type="component" value="Unassembled WGS sequence"/>
</dbReference>
<dbReference type="PANTHER" id="PTHR33064">
    <property type="entry name" value="POL PROTEIN"/>
    <property type="match status" value="1"/>
</dbReference>
<organism evidence="1 2">
    <name type="scientific">Gossypium australe</name>
    <dbReference type="NCBI Taxonomy" id="47621"/>
    <lineage>
        <taxon>Eukaryota</taxon>
        <taxon>Viridiplantae</taxon>
        <taxon>Streptophyta</taxon>
        <taxon>Embryophyta</taxon>
        <taxon>Tracheophyta</taxon>
        <taxon>Spermatophyta</taxon>
        <taxon>Magnoliopsida</taxon>
        <taxon>eudicotyledons</taxon>
        <taxon>Gunneridae</taxon>
        <taxon>Pentapetalae</taxon>
        <taxon>rosids</taxon>
        <taxon>malvids</taxon>
        <taxon>Malvales</taxon>
        <taxon>Malvaceae</taxon>
        <taxon>Malvoideae</taxon>
        <taxon>Gossypium</taxon>
    </lineage>
</organism>
<comment type="caution">
    <text evidence="1">The sequence shown here is derived from an EMBL/GenBank/DDBJ whole genome shotgun (WGS) entry which is preliminary data.</text>
</comment>
<accession>A0A5B6VPC2</accession>
<name>A0A5B6VPC2_9ROSI</name>
<dbReference type="SUPFAM" id="SSF56672">
    <property type="entry name" value="DNA/RNA polymerases"/>
    <property type="match status" value="1"/>
</dbReference>
<keyword evidence="2" id="KW-1185">Reference proteome</keyword>
<proteinExistence type="predicted"/>
<dbReference type="AlphaFoldDB" id="A0A5B6VPC2"/>
<sequence length="146" mass="16984">MWEQDVHNTAFRTYEGHYEFMVMPFGLTNAPSGFKLYAKRSKYSFGTRQVDYLGHIIFVGTISMDKYKVERVLTWPTPQSIRDLRGFFGLSGYYRRFIKGYGFITASLTTLLKKGAHWKWDEATQSSFQHLKEAICQAPMLALPDF</sequence>
<dbReference type="FunFam" id="3.30.70.270:FF:000020">
    <property type="entry name" value="Transposon Tf2-6 polyprotein-like Protein"/>
    <property type="match status" value="1"/>
</dbReference>
<dbReference type="InterPro" id="IPR043502">
    <property type="entry name" value="DNA/RNA_pol_sf"/>
</dbReference>
<dbReference type="InterPro" id="IPR043128">
    <property type="entry name" value="Rev_trsase/Diguanyl_cyclase"/>
</dbReference>
<dbReference type="OrthoDB" id="415724at2759"/>
<gene>
    <name evidence="1" type="ORF">EPI10_016569</name>
</gene>
<dbReference type="PANTHER" id="PTHR33064:SF37">
    <property type="entry name" value="RIBONUCLEASE H"/>
    <property type="match status" value="1"/>
</dbReference>
<dbReference type="Gene3D" id="3.10.10.10">
    <property type="entry name" value="HIV Type 1 Reverse Transcriptase, subunit A, domain 1"/>
    <property type="match status" value="1"/>
</dbReference>
<dbReference type="Gene3D" id="3.30.70.270">
    <property type="match status" value="1"/>
</dbReference>
<protein>
    <submittedName>
        <fullName evidence="1">Retrovirus-related Pol polyprotein from transposon 297 family</fullName>
    </submittedName>
</protein>
<evidence type="ECO:0000313" key="2">
    <source>
        <dbReference type="Proteomes" id="UP000325315"/>
    </source>
</evidence>
<dbReference type="InterPro" id="IPR051320">
    <property type="entry name" value="Viral_Replic_Matur_Polypro"/>
</dbReference>